<reference evidence="3 4" key="1">
    <citation type="submission" date="2024-01" db="EMBL/GenBank/DDBJ databases">
        <title>Comparative genomics of Cryptococcus and Kwoniella reveals pathogenesis evolution and contrasting modes of karyotype evolution via chromosome fusion or intercentromeric recombination.</title>
        <authorList>
            <person name="Coelho M.A."/>
            <person name="David-Palma M."/>
            <person name="Shea T."/>
            <person name="Bowers K."/>
            <person name="McGinley-Smith S."/>
            <person name="Mohammad A.W."/>
            <person name="Gnirke A."/>
            <person name="Yurkov A.M."/>
            <person name="Nowrousian M."/>
            <person name="Sun S."/>
            <person name="Cuomo C.A."/>
            <person name="Heitman J."/>
        </authorList>
    </citation>
    <scope>NUCLEOTIDE SEQUENCE [LARGE SCALE GENOMIC DNA]</scope>
    <source>
        <strain evidence="3 4">CBS 6074</strain>
    </source>
</reference>
<dbReference type="GeneID" id="91097349"/>
<accession>A0AAX4K3I8</accession>
<sequence>MSSKSGTRQIQDAEAQEHSSGEQDVQREKPFRRSRSRSRGRVVKHPQDDVGKVEEDVEEIELTDDDEESGYKSERPRSKKGRFTASEFINKSREIHSRYISERTDRSWSRRYKFGQKLIYGWKKFWNWWIWKLLLRNIPYILSLLMILFGTLIAFSGPITNIWVIELKAVKYGAWGGCQDGGKCSTEIFYDGPEIGNWSNKTLPLLLLCFGIVASIQLLFLIYTYIFIRHRFISHCCSDPESQSSSSTYAKQRRKRGIRSIKWFERIMDLSSIGYLTLSLVLTAWISESNSDGLTGYNLAICLAISPFIWLFFRLFYRSKWLYNKTAKKVHKTQSNEIDEGEEETDSEDEEDAYDNIVYDRSGREEPDPRRYRSR</sequence>
<protein>
    <submittedName>
        <fullName evidence="3">Uncharacterized protein</fullName>
    </submittedName>
</protein>
<dbReference type="RefSeq" id="XP_066078495.1">
    <property type="nucleotide sequence ID" value="XM_066222398.1"/>
</dbReference>
<feature type="compositionally biased region" description="Basic residues" evidence="1">
    <location>
        <begin position="32"/>
        <end position="44"/>
    </location>
</feature>
<feature type="transmembrane region" description="Helical" evidence="2">
    <location>
        <begin position="263"/>
        <end position="285"/>
    </location>
</feature>
<feature type="compositionally biased region" description="Basic and acidic residues" evidence="1">
    <location>
        <begin position="45"/>
        <end position="54"/>
    </location>
</feature>
<dbReference type="EMBL" id="CP144106">
    <property type="protein sequence ID" value="WWC91733.1"/>
    <property type="molecule type" value="Genomic_DNA"/>
</dbReference>
<proteinExistence type="predicted"/>
<keyword evidence="4" id="KW-1185">Reference proteome</keyword>
<dbReference type="Proteomes" id="UP001355207">
    <property type="component" value="Chromosome 9"/>
</dbReference>
<feature type="region of interest" description="Disordered" evidence="1">
    <location>
        <begin position="1"/>
        <end position="78"/>
    </location>
</feature>
<feature type="transmembrane region" description="Helical" evidence="2">
    <location>
        <begin position="205"/>
        <end position="228"/>
    </location>
</feature>
<evidence type="ECO:0000313" key="3">
    <source>
        <dbReference type="EMBL" id="WWC91733.1"/>
    </source>
</evidence>
<feature type="region of interest" description="Disordered" evidence="1">
    <location>
        <begin position="331"/>
        <end position="375"/>
    </location>
</feature>
<evidence type="ECO:0000256" key="1">
    <source>
        <dbReference type="SAM" id="MobiDB-lite"/>
    </source>
</evidence>
<keyword evidence="2" id="KW-0812">Transmembrane</keyword>
<keyword evidence="2" id="KW-1133">Transmembrane helix</keyword>
<keyword evidence="2" id="KW-0472">Membrane</keyword>
<evidence type="ECO:0000313" key="4">
    <source>
        <dbReference type="Proteomes" id="UP001355207"/>
    </source>
</evidence>
<dbReference type="AlphaFoldDB" id="A0AAX4K3I8"/>
<feature type="transmembrane region" description="Helical" evidence="2">
    <location>
        <begin position="140"/>
        <end position="165"/>
    </location>
</feature>
<feature type="compositionally biased region" description="Acidic residues" evidence="1">
    <location>
        <begin position="55"/>
        <end position="68"/>
    </location>
</feature>
<organism evidence="3 4">
    <name type="scientific">Kwoniella dendrophila CBS 6074</name>
    <dbReference type="NCBI Taxonomy" id="1295534"/>
    <lineage>
        <taxon>Eukaryota</taxon>
        <taxon>Fungi</taxon>
        <taxon>Dikarya</taxon>
        <taxon>Basidiomycota</taxon>
        <taxon>Agaricomycotina</taxon>
        <taxon>Tremellomycetes</taxon>
        <taxon>Tremellales</taxon>
        <taxon>Cryptococcaceae</taxon>
        <taxon>Kwoniella</taxon>
    </lineage>
</organism>
<evidence type="ECO:0000256" key="2">
    <source>
        <dbReference type="SAM" id="Phobius"/>
    </source>
</evidence>
<gene>
    <name evidence="3" type="ORF">L201_006680</name>
</gene>
<feature type="transmembrane region" description="Helical" evidence="2">
    <location>
        <begin position="297"/>
        <end position="317"/>
    </location>
</feature>
<feature type="compositionally biased region" description="Basic and acidic residues" evidence="1">
    <location>
        <begin position="15"/>
        <end position="31"/>
    </location>
</feature>
<feature type="compositionally biased region" description="Polar residues" evidence="1">
    <location>
        <begin position="1"/>
        <end position="10"/>
    </location>
</feature>
<feature type="compositionally biased region" description="Acidic residues" evidence="1">
    <location>
        <begin position="337"/>
        <end position="354"/>
    </location>
</feature>
<feature type="compositionally biased region" description="Basic and acidic residues" evidence="1">
    <location>
        <begin position="361"/>
        <end position="375"/>
    </location>
</feature>
<name>A0AAX4K3I8_9TREE</name>